<accession>A0ABS8DK73</accession>
<evidence type="ECO:0000256" key="4">
    <source>
        <dbReference type="ARBA" id="ARBA00022840"/>
    </source>
</evidence>
<dbReference type="PANTHER" id="PTHR43790:SF9">
    <property type="entry name" value="GALACTOFURANOSE TRANSPORTER ATP-BINDING PROTEIN YTFR"/>
    <property type="match status" value="1"/>
</dbReference>
<evidence type="ECO:0000256" key="2">
    <source>
        <dbReference type="ARBA" id="ARBA00022737"/>
    </source>
</evidence>
<keyword evidence="4 6" id="KW-0067">ATP-binding</keyword>
<dbReference type="PROSITE" id="PS50893">
    <property type="entry name" value="ABC_TRANSPORTER_2"/>
    <property type="match status" value="2"/>
</dbReference>
<dbReference type="EMBL" id="JAJCIS010000015">
    <property type="protein sequence ID" value="MCB7388845.1"/>
    <property type="molecule type" value="Genomic_DNA"/>
</dbReference>
<dbReference type="CDD" id="cd03215">
    <property type="entry name" value="ABC_Carb_Monos_II"/>
    <property type="match status" value="1"/>
</dbReference>
<keyword evidence="1" id="KW-0813">Transport</keyword>
<evidence type="ECO:0000256" key="1">
    <source>
        <dbReference type="ARBA" id="ARBA00022448"/>
    </source>
</evidence>
<keyword evidence="7" id="KW-1185">Reference proteome</keyword>
<dbReference type="GO" id="GO:0005524">
    <property type="term" value="F:ATP binding"/>
    <property type="evidence" value="ECO:0007669"/>
    <property type="project" value="UniProtKB-KW"/>
</dbReference>
<evidence type="ECO:0000259" key="5">
    <source>
        <dbReference type="PROSITE" id="PS50893"/>
    </source>
</evidence>
<dbReference type="InterPro" id="IPR003439">
    <property type="entry name" value="ABC_transporter-like_ATP-bd"/>
</dbReference>
<protein>
    <submittedName>
        <fullName evidence="6">Sugar ABC transporter ATP-binding protein</fullName>
    </submittedName>
</protein>
<dbReference type="InterPro" id="IPR027417">
    <property type="entry name" value="P-loop_NTPase"/>
</dbReference>
<feature type="domain" description="ABC transporter" evidence="5">
    <location>
        <begin position="2"/>
        <end position="238"/>
    </location>
</feature>
<evidence type="ECO:0000256" key="3">
    <source>
        <dbReference type="ARBA" id="ARBA00022741"/>
    </source>
</evidence>
<dbReference type="Proteomes" id="UP001299546">
    <property type="component" value="Unassembled WGS sequence"/>
</dbReference>
<dbReference type="InterPro" id="IPR003593">
    <property type="entry name" value="AAA+_ATPase"/>
</dbReference>
<sequence>MLRIENLQKNFGAVKALRDASLKLEKGEIRALLGANGSGKSTLVKVLSGLNRKDGGRIFLNETDIQISSPAVSKKYGIAMAYQDLSLIPELSLEENLVLGSEPGTSWGSLRKNQIREYAEKMIEVLGIQAAPDTQVKEMDLSNQGLAEVAKAMYTKPQILILDEITASMHHDQVERLFTYLKREREKGMSILYVSHRFEEVYAFCETATILRGGISVKEVCLKETAPDRLVYYMTGEETKRESPDTPLCADEERKLLLQVENLTVGRQVKKVSLRLREGEIIGIAGLQGQGQSEFLRALYGVCAYQGGRILLAGEEMKIRSPKDAVKRGIGFISGDREKEEIFPVRNVAENLLIVEHAMKSLFSYHPASKCRKAALDIMDRLQIVASGTQAQADSLSGGNQQKLVVGRWLSRSPRLLLLDDPTKGVDVAARGEINRLFQEMTSSGTAIIYSSSDNDELLEIAQKIYVFYEGEIVKELTGQELNGESLARAMLGVTEEVPGDE</sequence>
<keyword evidence="2" id="KW-0677">Repeat</keyword>
<evidence type="ECO:0000313" key="6">
    <source>
        <dbReference type="EMBL" id="MCB7388845.1"/>
    </source>
</evidence>
<name>A0ABS8DK73_9FIRM</name>
<dbReference type="InterPro" id="IPR017871">
    <property type="entry name" value="ABC_transporter-like_CS"/>
</dbReference>
<dbReference type="CDD" id="cd03216">
    <property type="entry name" value="ABC_Carb_Monos_I"/>
    <property type="match status" value="1"/>
</dbReference>
<gene>
    <name evidence="6" type="ORF">LIZ65_16275</name>
</gene>
<proteinExistence type="predicted"/>
<dbReference type="PANTHER" id="PTHR43790">
    <property type="entry name" value="CARBOHYDRATE TRANSPORT ATP-BINDING PROTEIN MG119-RELATED"/>
    <property type="match status" value="1"/>
</dbReference>
<dbReference type="Pfam" id="PF00005">
    <property type="entry name" value="ABC_tran"/>
    <property type="match status" value="2"/>
</dbReference>
<reference evidence="6 7" key="1">
    <citation type="submission" date="2021-10" db="EMBL/GenBank/DDBJ databases">
        <title>Collection of gut derived symbiotic bacterial strains cultured from healthy donors.</title>
        <authorList>
            <person name="Lin H."/>
            <person name="Littmann E."/>
            <person name="Kohout C."/>
            <person name="Pamer E.G."/>
        </authorList>
    </citation>
    <scope>NUCLEOTIDE SEQUENCE [LARGE SCALE GENOMIC DNA]</scope>
    <source>
        <strain evidence="6 7">DFI.1.165</strain>
    </source>
</reference>
<dbReference type="RefSeq" id="WP_066738162.1">
    <property type="nucleotide sequence ID" value="NZ_JAJCIQ010000015.1"/>
</dbReference>
<evidence type="ECO:0000313" key="7">
    <source>
        <dbReference type="Proteomes" id="UP001299546"/>
    </source>
</evidence>
<dbReference type="Gene3D" id="3.40.50.300">
    <property type="entry name" value="P-loop containing nucleotide triphosphate hydrolases"/>
    <property type="match status" value="2"/>
</dbReference>
<feature type="domain" description="ABC transporter" evidence="5">
    <location>
        <begin position="248"/>
        <end position="495"/>
    </location>
</feature>
<dbReference type="InterPro" id="IPR050107">
    <property type="entry name" value="ABC_carbohydrate_import_ATPase"/>
</dbReference>
<dbReference type="SUPFAM" id="SSF52540">
    <property type="entry name" value="P-loop containing nucleoside triphosphate hydrolases"/>
    <property type="match status" value="2"/>
</dbReference>
<keyword evidence="3" id="KW-0547">Nucleotide-binding</keyword>
<dbReference type="PROSITE" id="PS00211">
    <property type="entry name" value="ABC_TRANSPORTER_1"/>
    <property type="match status" value="1"/>
</dbReference>
<organism evidence="6 7">
    <name type="scientific">Bariatricus massiliensis</name>
    <dbReference type="NCBI Taxonomy" id="1745713"/>
    <lineage>
        <taxon>Bacteria</taxon>
        <taxon>Bacillati</taxon>
        <taxon>Bacillota</taxon>
        <taxon>Clostridia</taxon>
        <taxon>Lachnospirales</taxon>
        <taxon>Lachnospiraceae</taxon>
        <taxon>Bariatricus</taxon>
    </lineage>
</organism>
<dbReference type="SMART" id="SM00382">
    <property type="entry name" value="AAA"/>
    <property type="match status" value="2"/>
</dbReference>
<comment type="caution">
    <text evidence="6">The sequence shown here is derived from an EMBL/GenBank/DDBJ whole genome shotgun (WGS) entry which is preliminary data.</text>
</comment>